<reference evidence="1 2" key="1">
    <citation type="journal article" date="2017" name="Front. Microbiol.">
        <title>Genomics reveals a unique clone of Burkholderia cenocepacia harbouring an actively excising novel genomic island.</title>
        <authorList>
            <person name="Patil P."/>
            <person name="Mali S."/>
            <person name="Midha S."/>
            <person name="Gautam V."/>
            <person name="Dash L."/>
            <person name="Kumar S."/>
            <person name="Shastri J."/>
            <person name="Singhal L."/>
            <person name="Patil P.B."/>
        </authorList>
    </citation>
    <scope>NUCLEOTIDE SEQUENCE [LARGE SCALE GENOMIC DNA]</scope>
    <source>
        <strain evidence="1 2">BC-19</strain>
    </source>
</reference>
<dbReference type="InterPro" id="IPR008727">
    <property type="entry name" value="PAAR_motif"/>
</dbReference>
<dbReference type="CDD" id="cd14744">
    <property type="entry name" value="PAAR_CT_2"/>
    <property type="match status" value="1"/>
</dbReference>
<dbReference type="AlphaFoldDB" id="A0ABD4URA5"/>
<dbReference type="Proteomes" id="UP000191686">
    <property type="component" value="Unassembled WGS sequence"/>
</dbReference>
<gene>
    <name evidence="1" type="ORF">UE95_036160</name>
</gene>
<accession>A0ABD4URA5</accession>
<sequence>MGFAFIRDGDTTSHGGRVIASDMTNTVDGKALALLGDMVSCPRCGGLYPIVKIKAELNMTFHGRPVVSEGDITACGATLIASQSTATASPTSGVGAPVGAGKSVIAQNEGGYRGRFQLVDDRTRAPLANHPYTVTSSEGKTIHGTTDANGYTDWLNSDQASSLTFNQSGSAGAAGASEA</sequence>
<dbReference type="Pfam" id="PF05488">
    <property type="entry name" value="PAAR_motif"/>
    <property type="match status" value="1"/>
</dbReference>
<name>A0ABD4URA5_9BURK</name>
<proteinExistence type="predicted"/>
<dbReference type="Gene3D" id="2.60.200.60">
    <property type="match status" value="1"/>
</dbReference>
<evidence type="ECO:0000313" key="2">
    <source>
        <dbReference type="Proteomes" id="UP000191686"/>
    </source>
</evidence>
<evidence type="ECO:0000313" key="1">
    <source>
        <dbReference type="EMBL" id="MCW3716723.1"/>
    </source>
</evidence>
<dbReference type="RefSeq" id="WP_080324400.1">
    <property type="nucleotide sequence ID" value="NZ_JYMX02000049.1"/>
</dbReference>
<protein>
    <submittedName>
        <fullName evidence="1">PAAR domain-containing protein</fullName>
    </submittedName>
</protein>
<comment type="caution">
    <text evidence="1">The sequence shown here is derived from an EMBL/GenBank/DDBJ whole genome shotgun (WGS) entry which is preliminary data.</text>
</comment>
<dbReference type="EMBL" id="JYMX02000049">
    <property type="protein sequence ID" value="MCW3716723.1"/>
    <property type="molecule type" value="Genomic_DNA"/>
</dbReference>
<organism evidence="1 2">
    <name type="scientific">Burkholderia cenocepacia</name>
    <dbReference type="NCBI Taxonomy" id="95486"/>
    <lineage>
        <taxon>Bacteria</taxon>
        <taxon>Pseudomonadati</taxon>
        <taxon>Pseudomonadota</taxon>
        <taxon>Betaproteobacteria</taxon>
        <taxon>Burkholderiales</taxon>
        <taxon>Burkholderiaceae</taxon>
        <taxon>Burkholderia</taxon>
        <taxon>Burkholderia cepacia complex</taxon>
    </lineage>
</organism>
<reference evidence="1 2" key="2">
    <citation type="journal article" date="2017" name="Front. Microbiol.">
        <title>Genomics Reveals a Unique Clone of Burkholderia cenocepacia Harboring an Actively Excising Novel Genomic Island.</title>
        <authorList>
            <person name="Patil P.P."/>
            <person name="Mali S."/>
            <person name="Midha S."/>
            <person name="Gautam V."/>
            <person name="Dash L."/>
            <person name="Kumar S."/>
            <person name="Shastri J."/>
            <person name="Singhal L."/>
            <person name="Patil P.B."/>
        </authorList>
    </citation>
    <scope>NUCLEOTIDE SEQUENCE [LARGE SCALE GENOMIC DNA]</scope>
    <source>
        <strain evidence="1 2">BC-19</strain>
    </source>
</reference>